<keyword evidence="3" id="KW-1185">Reference proteome</keyword>
<name>A0ABV7D2D9_9PROT</name>
<dbReference type="InterPro" id="IPR014982">
    <property type="entry name" value="GSCFA"/>
</dbReference>
<organism evidence="2 3">
    <name type="scientific">Kordiimonas pumila</name>
    <dbReference type="NCBI Taxonomy" id="2161677"/>
    <lineage>
        <taxon>Bacteria</taxon>
        <taxon>Pseudomonadati</taxon>
        <taxon>Pseudomonadota</taxon>
        <taxon>Alphaproteobacteria</taxon>
        <taxon>Kordiimonadales</taxon>
        <taxon>Kordiimonadaceae</taxon>
        <taxon>Kordiimonas</taxon>
    </lineage>
</organism>
<protein>
    <submittedName>
        <fullName evidence="2">GSCFA domain-containing protein</fullName>
        <ecNumber evidence="2">3.1.-.-</ecNumber>
    </submittedName>
</protein>
<sequence>MQHNPYNELPDNSFWKKGVEQSDPHELKGIHTAKWRIKKNDVVVTMGSCFAQHIANWMRNKNLNVPFYDSTENIHSPSFAANYGNVYTVKQALQLVNEVIGNRQSSEPAWQADAGFIDPLRPNVFIKPFSTVEDLLESRALHLKNLKKAFSELDVFIFTLGLTETWQINACKTVLPTAPGILGGDYKTDNYSFVNYTYNEVLQDLEDLHEAIRLLRKNKPFRSLLTVSPVPLTATADNRHILVSSTYSKAVLRAVAGDFASKHNQSDYFPSFEIINNPAAASTHFENNYRTIKKSSVNTVMGIFANSCLDETPVTLNNTENSVQDIDCEDALLDAFVPSKPTRESYNKKIFFFGDSHLSSVKRWVQSKVPDEKFHYIPHQWLKTNDGSGLLHSKFQKFEFKPQYHDKIQDIVIHTPETVVLVGECLFGDGIIRHHGKLKAGFLGCKGADITPQMPFVDKVEDSLVRFYKKEVRRKINFVKNLESQSDYKHIKWMCAPDIPYKSAVFRFGKEFVESGSYQIHKEAYYQAFLLVNKGLQRTEFIFHDWSSLCDKSGFTLDKYRASESNWDIHCNPDYYAGAIKQLGL</sequence>
<proteinExistence type="predicted"/>
<dbReference type="Pfam" id="PF08885">
    <property type="entry name" value="GSCFA"/>
    <property type="match status" value="1"/>
</dbReference>
<evidence type="ECO:0000313" key="3">
    <source>
        <dbReference type="Proteomes" id="UP001595444"/>
    </source>
</evidence>
<evidence type="ECO:0000259" key="1">
    <source>
        <dbReference type="Pfam" id="PF08885"/>
    </source>
</evidence>
<dbReference type="GO" id="GO:0016787">
    <property type="term" value="F:hydrolase activity"/>
    <property type="evidence" value="ECO:0007669"/>
    <property type="project" value="UniProtKB-KW"/>
</dbReference>
<feature type="domain" description="GSCFA" evidence="1">
    <location>
        <begin position="43"/>
        <end position="304"/>
    </location>
</feature>
<dbReference type="EC" id="3.1.-.-" evidence="2"/>
<keyword evidence="2" id="KW-0378">Hydrolase</keyword>
<gene>
    <name evidence="2" type="ORF">ACFOKA_03630</name>
</gene>
<reference evidence="3" key="1">
    <citation type="journal article" date="2019" name="Int. J. Syst. Evol. Microbiol.">
        <title>The Global Catalogue of Microorganisms (GCM) 10K type strain sequencing project: providing services to taxonomists for standard genome sequencing and annotation.</title>
        <authorList>
            <consortium name="The Broad Institute Genomics Platform"/>
            <consortium name="The Broad Institute Genome Sequencing Center for Infectious Disease"/>
            <person name="Wu L."/>
            <person name="Ma J."/>
        </authorList>
    </citation>
    <scope>NUCLEOTIDE SEQUENCE [LARGE SCALE GENOMIC DNA]</scope>
    <source>
        <strain evidence="3">KCTC 62164</strain>
    </source>
</reference>
<comment type="caution">
    <text evidence="2">The sequence shown here is derived from an EMBL/GenBank/DDBJ whole genome shotgun (WGS) entry which is preliminary data.</text>
</comment>
<evidence type="ECO:0000313" key="2">
    <source>
        <dbReference type="EMBL" id="MFC3050992.1"/>
    </source>
</evidence>
<accession>A0ABV7D2D9</accession>
<dbReference type="Proteomes" id="UP001595444">
    <property type="component" value="Unassembled WGS sequence"/>
</dbReference>
<dbReference type="EMBL" id="JBHRSL010000002">
    <property type="protein sequence ID" value="MFC3050992.1"/>
    <property type="molecule type" value="Genomic_DNA"/>
</dbReference>
<dbReference type="RefSeq" id="WP_194212223.1">
    <property type="nucleotide sequence ID" value="NZ_CP061205.1"/>
</dbReference>